<proteinExistence type="predicted"/>
<dbReference type="Proteomes" id="UP000434209">
    <property type="component" value="Chromosome 2"/>
</dbReference>
<evidence type="ECO:0000313" key="1">
    <source>
        <dbReference type="EMBL" id="QGZ56370.1"/>
    </source>
</evidence>
<gene>
    <name evidence="1" type="ORF">FAZ97_15330</name>
</gene>
<dbReference type="RefSeq" id="WP_158759333.1">
    <property type="nucleotide sequence ID" value="NZ_CP046910.1"/>
</dbReference>
<dbReference type="AlphaFoldDB" id="A0A7Z2G706"/>
<evidence type="ECO:0000313" key="2">
    <source>
        <dbReference type="Proteomes" id="UP000434209"/>
    </source>
</evidence>
<name>A0A7Z2G706_9BURK</name>
<reference evidence="1 2" key="1">
    <citation type="submission" date="2019-12" db="EMBL/GenBank/DDBJ databases">
        <title>Paraburkholderia acidiphila 7Q-K02 sp. nov and Paraburkholderia acidisoli DHF22 sp. nov., two strains isolated from forest soil.</title>
        <authorList>
            <person name="Gao Z."/>
            <person name="Qiu L."/>
        </authorList>
    </citation>
    <scope>NUCLEOTIDE SEQUENCE [LARGE SCALE GENOMIC DNA]</scope>
    <source>
        <strain evidence="1 2">7Q-K02</strain>
    </source>
</reference>
<dbReference type="KEGG" id="pacp:FAZ97_15330"/>
<dbReference type="OrthoDB" id="9994555at2"/>
<protein>
    <submittedName>
        <fullName evidence="1">Uncharacterized protein</fullName>
    </submittedName>
</protein>
<accession>A0A7Z2G706</accession>
<organism evidence="1 2">
    <name type="scientific">Paraburkholderia acidiphila</name>
    <dbReference type="NCBI Taxonomy" id="2571747"/>
    <lineage>
        <taxon>Bacteria</taxon>
        <taxon>Pseudomonadati</taxon>
        <taxon>Pseudomonadota</taxon>
        <taxon>Betaproteobacteria</taxon>
        <taxon>Burkholderiales</taxon>
        <taxon>Burkholderiaceae</taxon>
        <taxon>Paraburkholderia</taxon>
    </lineage>
</organism>
<dbReference type="EMBL" id="CP046910">
    <property type="protein sequence ID" value="QGZ56370.1"/>
    <property type="molecule type" value="Genomic_DNA"/>
</dbReference>
<sequence length="114" mass="12665">MIEKRLSRRLIKVAKRKQHTLELQKAVKTITAIANQADKLELVRTVVSPDTVVVKVQKKNSPLRGITEHGQASASAVGEFVDQSIRDTERAIRTLNRSPSDKVKAFYESLAAQG</sequence>
<keyword evidence="2" id="KW-1185">Reference proteome</keyword>